<name>A0ABW6QKW2_9NOCA</name>
<comment type="caution">
    <text evidence="3">The sequence shown here is derived from an EMBL/GenBank/DDBJ whole genome shotgun (WGS) entry which is preliminary data.</text>
</comment>
<gene>
    <name evidence="3" type="ORF">ACFYV7_00760</name>
</gene>
<dbReference type="PANTHER" id="PTHR30290">
    <property type="entry name" value="PERIPLASMIC BINDING COMPONENT OF ABC TRANSPORTER"/>
    <property type="match status" value="1"/>
</dbReference>
<evidence type="ECO:0000313" key="4">
    <source>
        <dbReference type="Proteomes" id="UP001601948"/>
    </source>
</evidence>
<evidence type="ECO:0000259" key="2">
    <source>
        <dbReference type="Pfam" id="PF00496"/>
    </source>
</evidence>
<feature type="signal peptide" evidence="1">
    <location>
        <begin position="1"/>
        <end position="25"/>
    </location>
</feature>
<dbReference type="Gene3D" id="3.10.105.10">
    <property type="entry name" value="Dipeptide-binding Protein, Domain 3"/>
    <property type="match status" value="1"/>
</dbReference>
<dbReference type="Gene3D" id="3.40.190.10">
    <property type="entry name" value="Periplasmic binding protein-like II"/>
    <property type="match status" value="1"/>
</dbReference>
<dbReference type="Pfam" id="PF00496">
    <property type="entry name" value="SBP_bac_5"/>
    <property type="match status" value="1"/>
</dbReference>
<dbReference type="PANTHER" id="PTHR30290:SF65">
    <property type="entry name" value="MONOACYL PHOSPHATIDYLINOSITOL TETRAMANNOSIDE-BINDING PROTEIN LPQW-RELATED"/>
    <property type="match status" value="1"/>
</dbReference>
<feature type="domain" description="Solute-binding protein family 5" evidence="2">
    <location>
        <begin position="114"/>
        <end position="462"/>
    </location>
</feature>
<dbReference type="Gene3D" id="3.90.76.10">
    <property type="entry name" value="Dipeptide-binding Protein, Domain 1"/>
    <property type="match status" value="1"/>
</dbReference>
<proteinExistence type="predicted"/>
<dbReference type="InterPro" id="IPR000914">
    <property type="entry name" value="SBP_5_dom"/>
</dbReference>
<feature type="chain" id="PRO_5046559373" evidence="1">
    <location>
        <begin position="26"/>
        <end position="556"/>
    </location>
</feature>
<dbReference type="CDD" id="cd08501">
    <property type="entry name" value="PBP2_Lpqw"/>
    <property type="match status" value="1"/>
</dbReference>
<dbReference type="SUPFAM" id="SSF53850">
    <property type="entry name" value="Periplasmic binding protein-like II"/>
    <property type="match status" value="1"/>
</dbReference>
<evidence type="ECO:0000256" key="1">
    <source>
        <dbReference type="SAM" id="SignalP"/>
    </source>
</evidence>
<dbReference type="InterPro" id="IPR039424">
    <property type="entry name" value="SBP_5"/>
</dbReference>
<sequence>MRIRHLGVRFAIPCVAVGLVMSGCADNGGVTPGTSTIGSTNDINPRDPNELRDGGNLRLALTSFPETFNYLHVDGGLEDVSAVAAPTMPSPFVSDAAGELTVDHNYFTDVKLTSTSPQQVTYTINPKAVWSDGSPITWEDLRSQAAAQSGRDNRYLVSSTSGFERVEKVERGVDDRQAIVTFNKPYAEWKGQFGYLYPKETTATPEAFNDRDRNGLTVSAGPFVITEIDRGQNRIILSRNPKWWGPTPKLESITFSVLDSTARLPAIQNNELDYAYMSGIENVTAARNSQNVVIRRAPEPSWSHLTFNGAPGAVLEDPKLRIAISKAIDRQGLVNAAQNGVADNPKPLNNHIFMAGQKGYQDNSAPIAYDPDEAARMLDELGWKLNGDVREKDGRKLELRDVMYQQDQWVQTAQIVQQNLAKVGVKLNIQTVPGAGLFKNVIDPGNFDIAQFSWGGSVLPLGALPQIYAYDPNNLQGNKARIGSPELNALIEETISELDPQKAIELANKCDQMIWAEGYSVPLQQASGTYAVRDNLANYGAFGLASPDYTKVGFLK</sequence>
<keyword evidence="1" id="KW-0732">Signal</keyword>
<keyword evidence="4" id="KW-1185">Reference proteome</keyword>
<protein>
    <submittedName>
        <fullName evidence="3">ABC transporter family substrate-binding protein</fullName>
    </submittedName>
</protein>
<dbReference type="PROSITE" id="PS51257">
    <property type="entry name" value="PROKAR_LIPOPROTEIN"/>
    <property type="match status" value="1"/>
</dbReference>
<reference evidence="3 4" key="1">
    <citation type="submission" date="2024-10" db="EMBL/GenBank/DDBJ databases">
        <title>The Natural Products Discovery Center: Release of the First 8490 Sequenced Strains for Exploring Actinobacteria Biosynthetic Diversity.</title>
        <authorList>
            <person name="Kalkreuter E."/>
            <person name="Kautsar S.A."/>
            <person name="Yang D."/>
            <person name="Bader C.D."/>
            <person name="Teijaro C.N."/>
            <person name="Fluegel L."/>
            <person name="Davis C.M."/>
            <person name="Simpson J.R."/>
            <person name="Lauterbach L."/>
            <person name="Steele A.D."/>
            <person name="Gui C."/>
            <person name="Meng S."/>
            <person name="Li G."/>
            <person name="Viehrig K."/>
            <person name="Ye F."/>
            <person name="Su P."/>
            <person name="Kiefer A.F."/>
            <person name="Nichols A."/>
            <person name="Cepeda A.J."/>
            <person name="Yan W."/>
            <person name="Fan B."/>
            <person name="Jiang Y."/>
            <person name="Adhikari A."/>
            <person name="Zheng C.-J."/>
            <person name="Schuster L."/>
            <person name="Cowan T.M."/>
            <person name="Smanski M.J."/>
            <person name="Chevrette M.G."/>
            <person name="De Carvalho L.P.S."/>
            <person name="Shen B."/>
        </authorList>
    </citation>
    <scope>NUCLEOTIDE SEQUENCE [LARGE SCALE GENOMIC DNA]</scope>
    <source>
        <strain evidence="3 4">NPDC003040</strain>
    </source>
</reference>
<accession>A0ABW6QKW2</accession>
<dbReference type="EMBL" id="JBIAPI010000001">
    <property type="protein sequence ID" value="MFF3221298.1"/>
    <property type="molecule type" value="Genomic_DNA"/>
</dbReference>
<organism evidence="3 4">
    <name type="scientific">Nocardia suismassiliense</name>
    <dbReference type="NCBI Taxonomy" id="2077092"/>
    <lineage>
        <taxon>Bacteria</taxon>
        <taxon>Bacillati</taxon>
        <taxon>Actinomycetota</taxon>
        <taxon>Actinomycetes</taxon>
        <taxon>Mycobacteriales</taxon>
        <taxon>Nocardiaceae</taxon>
        <taxon>Nocardia</taxon>
    </lineage>
</organism>
<dbReference type="RefSeq" id="WP_387712199.1">
    <property type="nucleotide sequence ID" value="NZ_JBIAPI010000001.1"/>
</dbReference>
<dbReference type="Proteomes" id="UP001601948">
    <property type="component" value="Unassembled WGS sequence"/>
</dbReference>
<evidence type="ECO:0000313" key="3">
    <source>
        <dbReference type="EMBL" id="MFF3221298.1"/>
    </source>
</evidence>